<dbReference type="EMBL" id="OB793216">
    <property type="protein sequence ID" value="CAD7426542.1"/>
    <property type="molecule type" value="Genomic_DNA"/>
</dbReference>
<proteinExistence type="predicted"/>
<gene>
    <name evidence="1" type="ORF">TMSB3V08_LOCUS3424</name>
</gene>
<sequence length="144" mass="16362">MVCKQNLRIPNILYKSLHFPDANLHRGFHDTIYSTELGKYIADDEKSQCSEGTPSHTELPSPLVHILATQPKPKSPQAFLSYQTRILPPRQWPSVMKVLYKVASTSTNLRIKERTEQSVTVESISFGLKTSDLPRWTRGVIETP</sequence>
<organism evidence="1">
    <name type="scientific">Timema monikensis</name>
    <dbReference type="NCBI Taxonomy" id="170555"/>
    <lineage>
        <taxon>Eukaryota</taxon>
        <taxon>Metazoa</taxon>
        <taxon>Ecdysozoa</taxon>
        <taxon>Arthropoda</taxon>
        <taxon>Hexapoda</taxon>
        <taxon>Insecta</taxon>
        <taxon>Pterygota</taxon>
        <taxon>Neoptera</taxon>
        <taxon>Polyneoptera</taxon>
        <taxon>Phasmatodea</taxon>
        <taxon>Timematodea</taxon>
        <taxon>Timematoidea</taxon>
        <taxon>Timematidae</taxon>
        <taxon>Timema</taxon>
    </lineage>
</organism>
<reference evidence="1" key="1">
    <citation type="submission" date="2020-11" db="EMBL/GenBank/DDBJ databases">
        <authorList>
            <person name="Tran Van P."/>
        </authorList>
    </citation>
    <scope>NUCLEOTIDE SEQUENCE</scope>
</reference>
<accession>A0A7R9E3M3</accession>
<name>A0A7R9E3M3_9NEOP</name>
<dbReference type="AlphaFoldDB" id="A0A7R9E3M3"/>
<evidence type="ECO:0000313" key="1">
    <source>
        <dbReference type="EMBL" id="CAD7426542.1"/>
    </source>
</evidence>
<protein>
    <submittedName>
        <fullName evidence="1">Uncharacterized protein</fullName>
    </submittedName>
</protein>